<comment type="caution">
    <text evidence="3">The sequence shown here is derived from an EMBL/GenBank/DDBJ whole genome shotgun (WGS) entry which is preliminary data.</text>
</comment>
<evidence type="ECO:0000259" key="2">
    <source>
        <dbReference type="Pfam" id="PF14378"/>
    </source>
</evidence>
<keyword evidence="1" id="KW-0472">Membrane</keyword>
<dbReference type="AlphaFoldDB" id="A0A120FEQ0"/>
<feature type="transmembrane region" description="Helical" evidence="1">
    <location>
        <begin position="157"/>
        <end position="175"/>
    </location>
</feature>
<keyword evidence="1" id="KW-1133">Transmembrane helix</keyword>
<evidence type="ECO:0000313" key="3">
    <source>
        <dbReference type="EMBL" id="KWV41572.1"/>
    </source>
</evidence>
<dbReference type="OrthoDB" id="7584858at2"/>
<dbReference type="Pfam" id="PF14378">
    <property type="entry name" value="PAP2_3"/>
    <property type="match status" value="1"/>
</dbReference>
<organism evidence="3 4">
    <name type="scientific">Rhizobium altiplani</name>
    <dbReference type="NCBI Taxonomy" id="1864509"/>
    <lineage>
        <taxon>Bacteria</taxon>
        <taxon>Pseudomonadati</taxon>
        <taxon>Pseudomonadota</taxon>
        <taxon>Alphaproteobacteria</taxon>
        <taxon>Hyphomicrobiales</taxon>
        <taxon>Rhizobiaceae</taxon>
        <taxon>Rhizobium/Agrobacterium group</taxon>
        <taxon>Rhizobium</taxon>
    </lineage>
</organism>
<dbReference type="RefSeq" id="WP_062375370.1">
    <property type="nucleotide sequence ID" value="NZ_LNCD01000139.1"/>
</dbReference>
<dbReference type="GO" id="GO:0016020">
    <property type="term" value="C:membrane"/>
    <property type="evidence" value="ECO:0007669"/>
    <property type="project" value="UniProtKB-SubCell"/>
</dbReference>
<feature type="transmembrane region" description="Helical" evidence="1">
    <location>
        <begin position="272"/>
        <end position="289"/>
    </location>
</feature>
<keyword evidence="4" id="KW-1185">Reference proteome</keyword>
<dbReference type="Proteomes" id="UP000068164">
    <property type="component" value="Unassembled WGS sequence"/>
</dbReference>
<feature type="transmembrane region" description="Helical" evidence="1">
    <location>
        <begin position="34"/>
        <end position="51"/>
    </location>
</feature>
<gene>
    <name evidence="3" type="ORF">AS026_22635</name>
</gene>
<feature type="transmembrane region" description="Helical" evidence="1">
    <location>
        <begin position="63"/>
        <end position="87"/>
    </location>
</feature>
<proteinExistence type="predicted"/>
<feature type="transmembrane region" description="Helical" evidence="1">
    <location>
        <begin position="125"/>
        <end position="145"/>
    </location>
</feature>
<dbReference type="InterPro" id="IPR026841">
    <property type="entry name" value="Aur1/Ipt1"/>
</dbReference>
<feature type="domain" description="Inositolphosphotransferase Aur1/Ipt1" evidence="2">
    <location>
        <begin position="99"/>
        <end position="288"/>
    </location>
</feature>
<evidence type="ECO:0000256" key="1">
    <source>
        <dbReference type="SAM" id="Phobius"/>
    </source>
</evidence>
<accession>A0A120FEQ0</accession>
<name>A0A120FEQ0_9HYPH</name>
<feature type="transmembrane region" description="Helical" evidence="1">
    <location>
        <begin position="9"/>
        <end position="28"/>
    </location>
</feature>
<sequence length="310" mass="33410">MVFLPAERFIVFIIATLALLDACLLLLKGVGIDFVGYASLIACGAFLVALGQFYRRVRHNDRIAAAATAAGLFVLFTIAGSIFNYLLLPSYFAQIDGTLTQIDGMLGYSWPAIVEWAARHPLVGLVLYAVYTSSLMQLLGVILVLGFSGRTTRLQHFLLTGVIGALLAIMFWFFLPSIGPAAFQRLPRQVVEAMPLAVSPAYGTELGRVLREGSTYLTPANVLGLIAFPSFHMVMACMSVCFLARIRFVFVPAAILNALMMPAILVHGGHHLVDLVGGGVTFAIAYALARSLLEKATPADAQNSTIRLAD</sequence>
<evidence type="ECO:0000313" key="4">
    <source>
        <dbReference type="Proteomes" id="UP000068164"/>
    </source>
</evidence>
<feature type="transmembrane region" description="Helical" evidence="1">
    <location>
        <begin position="222"/>
        <end position="243"/>
    </location>
</feature>
<keyword evidence="1" id="KW-0812">Transmembrane</keyword>
<reference evidence="3 4" key="1">
    <citation type="submission" date="2015-11" db="EMBL/GenBank/DDBJ databases">
        <title>Draft Genome Sequence of the Strain BR 10423 (Rhizobium sp.) isolated from nodules of Mimosa pudica.</title>
        <authorList>
            <person name="Barauna A.C."/>
            <person name="Zilli J.E."/>
            <person name="Simoes-Araujo J.L."/>
            <person name="Reis V.M."/>
            <person name="James E.K."/>
            <person name="Reis F.B.Jr."/>
            <person name="Rouws L.F."/>
            <person name="Passos S.R."/>
            <person name="Gois S.R."/>
        </authorList>
    </citation>
    <scope>NUCLEOTIDE SEQUENCE [LARGE SCALE GENOMIC DNA]</scope>
    <source>
        <strain evidence="3 4">BR10423</strain>
    </source>
</reference>
<dbReference type="EMBL" id="LNCD01000139">
    <property type="protein sequence ID" value="KWV41572.1"/>
    <property type="molecule type" value="Genomic_DNA"/>
</dbReference>
<protein>
    <recommendedName>
        <fullName evidence="2">Inositolphosphotransferase Aur1/Ipt1 domain-containing protein</fullName>
    </recommendedName>
</protein>
<feature type="transmembrane region" description="Helical" evidence="1">
    <location>
        <begin position="248"/>
        <end position="266"/>
    </location>
</feature>